<keyword evidence="6" id="KW-0742">SOS response</keyword>
<sequence>MAVFSADRSRRPAPPAETDAATAAGFPSPARDYFDGRIDLNRHLIRDPTSTYVVRVEGDSMAGTGICNGDELIVDRSLTPQDGGVVVAVVDGELTVRRLLLDGQRVVLRAESPGYPDIRVAEPSELSVWGVVTRCLHHV</sequence>
<organism evidence="10 11">
    <name type="scientific">Arthrobacter yangruifuii</name>
    <dbReference type="NCBI Taxonomy" id="2606616"/>
    <lineage>
        <taxon>Bacteria</taxon>
        <taxon>Bacillati</taxon>
        <taxon>Actinomycetota</taxon>
        <taxon>Actinomycetes</taxon>
        <taxon>Micrococcales</taxon>
        <taxon>Micrococcaceae</taxon>
        <taxon>Arthrobacter</taxon>
    </lineage>
</organism>
<dbReference type="NCBIfam" id="NF007621">
    <property type="entry name" value="PRK10276.1"/>
    <property type="match status" value="1"/>
</dbReference>
<evidence type="ECO:0000313" key="10">
    <source>
        <dbReference type="EMBL" id="KAD3720557.1"/>
    </source>
</evidence>
<dbReference type="GO" id="GO:0006281">
    <property type="term" value="P:DNA repair"/>
    <property type="evidence" value="ECO:0007669"/>
    <property type="project" value="UniProtKB-KW"/>
</dbReference>
<dbReference type="GO" id="GO:0009432">
    <property type="term" value="P:SOS response"/>
    <property type="evidence" value="ECO:0007669"/>
    <property type="project" value="UniProtKB-KW"/>
</dbReference>
<dbReference type="GO" id="GO:0006355">
    <property type="term" value="P:regulation of DNA-templated transcription"/>
    <property type="evidence" value="ECO:0007669"/>
    <property type="project" value="InterPro"/>
</dbReference>
<dbReference type="PANTHER" id="PTHR33516">
    <property type="entry name" value="LEXA REPRESSOR"/>
    <property type="match status" value="1"/>
</dbReference>
<protein>
    <submittedName>
        <fullName evidence="10">Translesion error-prone DNA polymerase V autoproteolytic subunit</fullName>
        <ecNumber evidence="10">2.7.7.7</ecNumber>
    </submittedName>
</protein>
<dbReference type="EMBL" id="VTFX01000003">
    <property type="protein sequence ID" value="KAD3720557.1"/>
    <property type="molecule type" value="Genomic_DNA"/>
</dbReference>
<evidence type="ECO:0000256" key="4">
    <source>
        <dbReference type="ARBA" id="ARBA00022813"/>
    </source>
</evidence>
<evidence type="ECO:0000256" key="2">
    <source>
        <dbReference type="ARBA" id="ARBA00022763"/>
    </source>
</evidence>
<comment type="caution">
    <text evidence="10">The sequence shown here is derived from an EMBL/GenBank/DDBJ whole genome shotgun (WGS) entry which is preliminary data.</text>
</comment>
<keyword evidence="5" id="KW-0234">DNA repair</keyword>
<evidence type="ECO:0000256" key="8">
    <source>
        <dbReference type="SAM" id="MobiDB-lite"/>
    </source>
</evidence>
<evidence type="ECO:0000256" key="6">
    <source>
        <dbReference type="ARBA" id="ARBA00023236"/>
    </source>
</evidence>
<keyword evidence="10" id="KW-0548">Nucleotidyltransferase</keyword>
<dbReference type="Pfam" id="PF00717">
    <property type="entry name" value="Peptidase_S24"/>
    <property type="match status" value="1"/>
</dbReference>
<evidence type="ECO:0000313" key="11">
    <source>
        <dbReference type="Proteomes" id="UP000326852"/>
    </source>
</evidence>
<dbReference type="GO" id="GO:0003677">
    <property type="term" value="F:DNA binding"/>
    <property type="evidence" value="ECO:0007669"/>
    <property type="project" value="InterPro"/>
</dbReference>
<evidence type="ECO:0000256" key="7">
    <source>
        <dbReference type="RuleBase" id="RU003991"/>
    </source>
</evidence>
<dbReference type="GO" id="GO:0016787">
    <property type="term" value="F:hydrolase activity"/>
    <property type="evidence" value="ECO:0007669"/>
    <property type="project" value="UniProtKB-KW"/>
</dbReference>
<feature type="domain" description="Peptidase S24/S26A/S26B/S26C" evidence="9">
    <location>
        <begin position="22"/>
        <end position="132"/>
    </location>
</feature>
<keyword evidence="11" id="KW-1185">Reference proteome</keyword>
<evidence type="ECO:0000256" key="5">
    <source>
        <dbReference type="ARBA" id="ARBA00023204"/>
    </source>
</evidence>
<dbReference type="EC" id="2.7.7.7" evidence="10"/>
<keyword evidence="4 7" id="KW-0068">Autocatalytic cleavage</keyword>
<dbReference type="InterPro" id="IPR039418">
    <property type="entry name" value="LexA-like"/>
</dbReference>
<keyword evidence="3 7" id="KW-0378">Hydrolase</keyword>
<dbReference type="InterPro" id="IPR050077">
    <property type="entry name" value="LexA_repressor"/>
</dbReference>
<proteinExistence type="inferred from homology"/>
<dbReference type="GO" id="GO:0003887">
    <property type="term" value="F:DNA-directed DNA polymerase activity"/>
    <property type="evidence" value="ECO:0007669"/>
    <property type="project" value="UniProtKB-EC"/>
</dbReference>
<dbReference type="CDD" id="cd06529">
    <property type="entry name" value="S24_LexA-like"/>
    <property type="match status" value="1"/>
</dbReference>
<evidence type="ECO:0000256" key="1">
    <source>
        <dbReference type="ARBA" id="ARBA00007484"/>
    </source>
</evidence>
<dbReference type="InterPro" id="IPR015927">
    <property type="entry name" value="Peptidase_S24_S26A/B/C"/>
</dbReference>
<dbReference type="SUPFAM" id="SSF51306">
    <property type="entry name" value="LexA/Signal peptidase"/>
    <property type="match status" value="1"/>
</dbReference>
<evidence type="ECO:0000259" key="9">
    <source>
        <dbReference type="Pfam" id="PF00717"/>
    </source>
</evidence>
<gene>
    <name evidence="10" type="primary">umuD</name>
    <name evidence="10" type="ORF">GD627_07025</name>
</gene>
<dbReference type="PANTHER" id="PTHR33516:SF2">
    <property type="entry name" value="LEXA REPRESSOR-RELATED"/>
    <property type="match status" value="1"/>
</dbReference>
<dbReference type="Gene3D" id="2.10.109.10">
    <property type="entry name" value="Umud Fragment, subunit A"/>
    <property type="match status" value="1"/>
</dbReference>
<dbReference type="AlphaFoldDB" id="A0A5N6MR18"/>
<keyword evidence="2" id="KW-0227">DNA damage</keyword>
<dbReference type="PRINTS" id="PR00726">
    <property type="entry name" value="LEXASERPTASE"/>
</dbReference>
<evidence type="ECO:0000256" key="3">
    <source>
        <dbReference type="ARBA" id="ARBA00022801"/>
    </source>
</evidence>
<reference evidence="10 11" key="1">
    <citation type="submission" date="2019-08" db="EMBL/GenBank/DDBJ databases">
        <title>Arthrobacter sp. nov., isolated from plateau pika and Tibetan wild ass.</title>
        <authorList>
            <person name="Ge Y."/>
        </authorList>
    </citation>
    <scope>NUCLEOTIDE SEQUENCE [LARGE SCALE GENOMIC DNA]</scope>
    <source>
        <strain evidence="10 11">785</strain>
    </source>
</reference>
<dbReference type="RefSeq" id="WP_152271928.1">
    <property type="nucleotide sequence ID" value="NZ_VTFX01000003.1"/>
</dbReference>
<keyword evidence="10" id="KW-0808">Transferase</keyword>
<feature type="region of interest" description="Disordered" evidence="8">
    <location>
        <begin position="1"/>
        <end position="25"/>
    </location>
</feature>
<name>A0A5N6MR18_9MICC</name>
<dbReference type="InterPro" id="IPR006197">
    <property type="entry name" value="Peptidase_S24_LexA"/>
</dbReference>
<accession>A0A5N6MR18</accession>
<comment type="similarity">
    <text evidence="1 7">Belongs to the peptidase S24 family.</text>
</comment>
<dbReference type="Proteomes" id="UP000326852">
    <property type="component" value="Unassembled WGS sequence"/>
</dbReference>
<dbReference type="InterPro" id="IPR036286">
    <property type="entry name" value="LexA/Signal_pep-like_sf"/>
</dbReference>